<sequence>MIFEDITDPHKKRSRATLESRQVISKYIELKKFENIYRNSTKIEQRKLRQPKIRKVVERLIHNELKSKEKPEETYEVYHNGSNESKKKKKKKRQRKNGDKQESDSGLDSGLGLELHSGLDPDSQLGTKVAALLKKIQSETASDVDSEFANEDDEKFEEYDIIMSNKLEHYTTQFDGHEKLSRTNFLIQSSGMETLPVEVASSSEVSKHITNLNTLLHLNILRRNWVLAYKIFCLLTRFPQVDIRLIWSLGIEILTNLSTQYPNGGYDNKIEKFYEYLNSFFMITPQNSSFYKNNDKTSLAPAWRSGTKTLTPLYLINSLWNLFVKQEYETALNKIKELVLVPPYHSEGVLYYISALCYLGECCQVVNNYLTQEEDPSEATMSFQKCEKSIQLKRTEINKNLELCSKHKFEVMKETLQSEWEKIYDQLKKADDKVKTIGKTKTFVDEIEISDVTSEEDDGNEWGVISDDDEKNEQEDQEGRPLDTSTGQSTTMYGFNDNDDTRVIEVNNNEKEWGDFQSDLDVDDSGEVETEIATSQTAKRNNGNIYNNWDFTIDTEEEEVENENGLQALSKQADDTYNEEANDEINYSDEWDQIDNTQEEEEEEKEKEEADIAGKNEDNDEGDDEWDQIESDED</sequence>
<feature type="compositionally biased region" description="Acidic residues" evidence="1">
    <location>
        <begin position="618"/>
        <end position="634"/>
    </location>
</feature>
<proteinExistence type="predicted"/>
<feature type="region of interest" description="Disordered" evidence="1">
    <location>
        <begin position="557"/>
        <end position="634"/>
    </location>
</feature>
<dbReference type="PANTHER" id="PTHR28244">
    <property type="entry name" value="RNA POLYMERASE I-SPECIFIC TRANSCRIPTION INITIATION FACTOR RRN11"/>
    <property type="match status" value="1"/>
</dbReference>
<dbReference type="GO" id="GO:0070860">
    <property type="term" value="C:RNA polymerase I core factor complex"/>
    <property type="evidence" value="ECO:0007669"/>
    <property type="project" value="TreeGrafter"/>
</dbReference>
<evidence type="ECO:0000313" key="2">
    <source>
        <dbReference type="EMBL" id="KAI3406056.2"/>
    </source>
</evidence>
<dbReference type="InterPro" id="IPR007224">
    <property type="entry name" value="TIF_Rrn11"/>
</dbReference>
<reference evidence="2" key="1">
    <citation type="journal article" date="2022" name="DNA Res.">
        <title>Genome analysis of five recently described species of the CUG-Ser clade uncovers Candida theae as a new hybrid lineage with pathogenic potential in the Candida parapsilosis species complex.</title>
        <authorList>
            <person name="Mixao V."/>
            <person name="Del Olmo V."/>
            <person name="Hegedusova E."/>
            <person name="Saus E."/>
            <person name="Pryszcz L."/>
            <person name="Cillingova A."/>
            <person name="Nosek J."/>
            <person name="Gabaldon T."/>
        </authorList>
    </citation>
    <scope>NUCLEOTIDE SEQUENCE</scope>
    <source>
        <strain evidence="2">CBS 10844</strain>
    </source>
</reference>
<dbReference type="GO" id="GO:0017025">
    <property type="term" value="F:TBP-class protein binding"/>
    <property type="evidence" value="ECO:0007669"/>
    <property type="project" value="TreeGrafter"/>
</dbReference>
<dbReference type="PANTHER" id="PTHR28244:SF1">
    <property type="entry name" value="RNA POLYMERASE I-SPECIFIC TRANSCRIPTION INITIATION FACTOR RRN11"/>
    <property type="match status" value="1"/>
</dbReference>
<dbReference type="GeneID" id="73378892"/>
<feature type="compositionally biased region" description="Basic and acidic residues" evidence="1">
    <location>
        <begin position="607"/>
        <end position="617"/>
    </location>
</feature>
<dbReference type="AlphaFoldDB" id="A0AAI9WZ54"/>
<evidence type="ECO:0000313" key="3">
    <source>
        <dbReference type="Proteomes" id="UP001202479"/>
    </source>
</evidence>
<feature type="compositionally biased region" description="Basic residues" evidence="1">
    <location>
        <begin position="86"/>
        <end position="95"/>
    </location>
</feature>
<dbReference type="Pfam" id="PF04090">
    <property type="entry name" value="Rrn11"/>
    <property type="match status" value="1"/>
</dbReference>
<feature type="compositionally biased region" description="Acidic residues" evidence="1">
    <location>
        <begin position="576"/>
        <end position="606"/>
    </location>
</feature>
<feature type="compositionally biased region" description="Acidic residues" evidence="1">
    <location>
        <begin position="450"/>
        <end position="476"/>
    </location>
</feature>
<evidence type="ECO:0000256" key="1">
    <source>
        <dbReference type="SAM" id="MobiDB-lite"/>
    </source>
</evidence>
<feature type="compositionally biased region" description="Low complexity" evidence="1">
    <location>
        <begin position="104"/>
        <end position="119"/>
    </location>
</feature>
<dbReference type="RefSeq" id="XP_049181801.1">
    <property type="nucleotide sequence ID" value="XM_049322381.1"/>
</dbReference>
<feature type="region of interest" description="Disordered" evidence="1">
    <location>
        <begin position="70"/>
        <end position="119"/>
    </location>
</feature>
<feature type="region of interest" description="Disordered" evidence="1">
    <location>
        <begin position="450"/>
        <end position="500"/>
    </location>
</feature>
<dbReference type="GO" id="GO:0001164">
    <property type="term" value="F:RNA polymerase I core promoter sequence-specific DNA binding"/>
    <property type="evidence" value="ECO:0007669"/>
    <property type="project" value="InterPro"/>
</dbReference>
<protein>
    <submittedName>
        <fullName evidence="2">RRN11</fullName>
    </submittedName>
</protein>
<dbReference type="EMBL" id="JAHUZD010000026">
    <property type="protein sequence ID" value="KAI3406056.2"/>
    <property type="molecule type" value="Genomic_DNA"/>
</dbReference>
<feature type="compositionally biased region" description="Polar residues" evidence="1">
    <location>
        <begin position="483"/>
        <end position="493"/>
    </location>
</feature>
<dbReference type="InterPro" id="IPR053029">
    <property type="entry name" value="RNA_pol_I-specific_init_factor"/>
</dbReference>
<keyword evidence="3" id="KW-1185">Reference proteome</keyword>
<accession>A0AAI9WZ54</accession>
<comment type="caution">
    <text evidence="2">The sequence shown here is derived from an EMBL/GenBank/DDBJ whole genome shotgun (WGS) entry which is preliminary data.</text>
</comment>
<dbReference type="GO" id="GO:0042790">
    <property type="term" value="P:nucleolar large rRNA transcription by RNA polymerase I"/>
    <property type="evidence" value="ECO:0007669"/>
    <property type="project" value="TreeGrafter"/>
</dbReference>
<dbReference type="Proteomes" id="UP001202479">
    <property type="component" value="Unassembled WGS sequence"/>
</dbReference>
<name>A0AAI9WZ54_9ASCO</name>
<gene>
    <name evidence="2" type="ORF">KGF56_001275</name>
</gene>
<organism evidence="2 3">
    <name type="scientific">Candida oxycetoniae</name>
    <dbReference type="NCBI Taxonomy" id="497107"/>
    <lineage>
        <taxon>Eukaryota</taxon>
        <taxon>Fungi</taxon>
        <taxon>Dikarya</taxon>
        <taxon>Ascomycota</taxon>
        <taxon>Saccharomycotina</taxon>
        <taxon>Pichiomycetes</taxon>
        <taxon>Debaryomycetaceae</taxon>
        <taxon>Candida/Lodderomyces clade</taxon>
        <taxon>Candida</taxon>
    </lineage>
</organism>
<dbReference type="GO" id="GO:0001181">
    <property type="term" value="F:RNA polymerase I general transcription initiation factor activity"/>
    <property type="evidence" value="ECO:0007669"/>
    <property type="project" value="InterPro"/>
</dbReference>